<feature type="transmembrane region" description="Helical" evidence="1">
    <location>
        <begin position="141"/>
        <end position="162"/>
    </location>
</feature>
<dbReference type="EMBL" id="CP060711">
    <property type="protein sequence ID" value="QNN46018.1"/>
    <property type="molecule type" value="Genomic_DNA"/>
</dbReference>
<keyword evidence="1" id="KW-0812">Transmembrane</keyword>
<dbReference type="KEGG" id="tbv:H9L17_12600"/>
<keyword evidence="1" id="KW-0472">Membrane</keyword>
<feature type="transmembrane region" description="Helical" evidence="1">
    <location>
        <begin position="93"/>
        <end position="120"/>
    </location>
</feature>
<keyword evidence="3" id="KW-1185">Reference proteome</keyword>
<name>A0A7G9QRP3_9GAMM</name>
<evidence type="ECO:0000313" key="3">
    <source>
        <dbReference type="Proteomes" id="UP000515977"/>
    </source>
</evidence>
<organism evidence="2 3">
    <name type="scientific">Thermomonas brevis</name>
    <dbReference type="NCBI Taxonomy" id="215691"/>
    <lineage>
        <taxon>Bacteria</taxon>
        <taxon>Pseudomonadati</taxon>
        <taxon>Pseudomonadota</taxon>
        <taxon>Gammaproteobacteria</taxon>
        <taxon>Lysobacterales</taxon>
        <taxon>Lysobacteraceae</taxon>
        <taxon>Thermomonas</taxon>
    </lineage>
</organism>
<accession>A0A7G9QRP3</accession>
<dbReference type="AlphaFoldDB" id="A0A7G9QRP3"/>
<reference evidence="2 3" key="1">
    <citation type="submission" date="2020-08" db="EMBL/GenBank/DDBJ databases">
        <title>Genome sequence of Thermomonas brevis KACC 16975T.</title>
        <authorList>
            <person name="Hyun D.-W."/>
            <person name="Bae J.-W."/>
        </authorList>
    </citation>
    <scope>NUCLEOTIDE SEQUENCE [LARGE SCALE GENOMIC DNA]</scope>
    <source>
        <strain evidence="2 3">KACC 16975</strain>
    </source>
</reference>
<sequence>MTPHIAMEPTMELDDFKSAWQALDARLERHDRLQLELLRERRMDQARRNLRPLHIGLLFQALLGLGLVVLGVACWKRNLDVPGLLASGIVLHAFGVLNIAFAGILTGLAAGMDLAGPVLAIQKRLRLLLRVQTLNSNLCGAPWWIMWVVVVIGFAGLAPTPHAGATPAWIWVNLGIGLAGTLATWAWSARAARKPGSLHARIDDGTGGIRRNLQLLDDLERFERD</sequence>
<evidence type="ECO:0000313" key="2">
    <source>
        <dbReference type="EMBL" id="QNN46018.1"/>
    </source>
</evidence>
<feature type="transmembrane region" description="Helical" evidence="1">
    <location>
        <begin position="52"/>
        <end position="73"/>
    </location>
</feature>
<dbReference type="RefSeq" id="WP_187569780.1">
    <property type="nucleotide sequence ID" value="NZ_CP060711.1"/>
</dbReference>
<evidence type="ECO:0000256" key="1">
    <source>
        <dbReference type="SAM" id="Phobius"/>
    </source>
</evidence>
<protein>
    <recommendedName>
        <fullName evidence="4">Serine/threonine protein kinase</fullName>
    </recommendedName>
</protein>
<feature type="transmembrane region" description="Helical" evidence="1">
    <location>
        <begin position="168"/>
        <end position="187"/>
    </location>
</feature>
<keyword evidence="1" id="KW-1133">Transmembrane helix</keyword>
<dbReference type="Proteomes" id="UP000515977">
    <property type="component" value="Chromosome"/>
</dbReference>
<gene>
    <name evidence="2" type="ORF">H9L17_12600</name>
</gene>
<evidence type="ECO:0008006" key="4">
    <source>
        <dbReference type="Google" id="ProtNLM"/>
    </source>
</evidence>
<proteinExistence type="predicted"/>